<dbReference type="EMBL" id="BPLR01003206">
    <property type="protein sequence ID" value="GIX82114.1"/>
    <property type="molecule type" value="Genomic_DNA"/>
</dbReference>
<proteinExistence type="predicted"/>
<keyword evidence="2" id="KW-1185">Reference proteome</keyword>
<sequence length="78" mass="8716">MEVKICNSKRIGRMGRSCLFDNCFDANFVAILDRKMLLKNIPRPPLELKGIGICPNHTVACKSNKSAKPLQEKLCLGQ</sequence>
<evidence type="ECO:0000313" key="2">
    <source>
        <dbReference type="Proteomes" id="UP001054945"/>
    </source>
</evidence>
<dbReference type="AlphaFoldDB" id="A0AAV4NCM0"/>
<comment type="caution">
    <text evidence="1">The sequence shown here is derived from an EMBL/GenBank/DDBJ whole genome shotgun (WGS) entry which is preliminary data.</text>
</comment>
<organism evidence="1 2">
    <name type="scientific">Caerostris extrusa</name>
    <name type="common">Bark spider</name>
    <name type="synonym">Caerostris bankana</name>
    <dbReference type="NCBI Taxonomy" id="172846"/>
    <lineage>
        <taxon>Eukaryota</taxon>
        <taxon>Metazoa</taxon>
        <taxon>Ecdysozoa</taxon>
        <taxon>Arthropoda</taxon>
        <taxon>Chelicerata</taxon>
        <taxon>Arachnida</taxon>
        <taxon>Araneae</taxon>
        <taxon>Araneomorphae</taxon>
        <taxon>Entelegynae</taxon>
        <taxon>Araneoidea</taxon>
        <taxon>Araneidae</taxon>
        <taxon>Caerostris</taxon>
    </lineage>
</organism>
<dbReference type="Proteomes" id="UP001054945">
    <property type="component" value="Unassembled WGS sequence"/>
</dbReference>
<gene>
    <name evidence="1" type="ORF">CEXT_101681</name>
</gene>
<evidence type="ECO:0000313" key="1">
    <source>
        <dbReference type="EMBL" id="GIX82114.1"/>
    </source>
</evidence>
<protein>
    <submittedName>
        <fullName evidence="1">Uncharacterized protein</fullName>
    </submittedName>
</protein>
<reference evidence="1 2" key="1">
    <citation type="submission" date="2021-06" db="EMBL/GenBank/DDBJ databases">
        <title>Caerostris extrusa draft genome.</title>
        <authorList>
            <person name="Kono N."/>
            <person name="Arakawa K."/>
        </authorList>
    </citation>
    <scope>NUCLEOTIDE SEQUENCE [LARGE SCALE GENOMIC DNA]</scope>
</reference>
<accession>A0AAV4NCM0</accession>
<name>A0AAV4NCM0_CAEEX</name>